<dbReference type="HOGENOM" id="CLU_2375667_0_0_1"/>
<dbReference type="AlphaFoldDB" id="D7KLC6"/>
<dbReference type="STRING" id="81972.D7KLC6"/>
<keyword evidence="2" id="KW-1185">Reference proteome</keyword>
<proteinExistence type="predicted"/>
<sequence length="95" mass="10582">MMISVNSLSSSVSVVSGSTTIDPDSLVEISDFNQTSRQRDSTQGLLGLRVTHCSMGLRKLRLIDWGLAEFYHPGKEYNVRVASRDLNFSRTCKIT</sequence>
<evidence type="ECO:0000313" key="1">
    <source>
        <dbReference type="EMBL" id="EFH68037.1"/>
    </source>
</evidence>
<name>D7KLC6_ARALL</name>
<accession>D7KLC6</accession>
<dbReference type="eggNOG" id="KOG0668">
    <property type="taxonomic scope" value="Eukaryota"/>
</dbReference>
<gene>
    <name evidence="1" type="ORF">ARALYDRAFT_892439</name>
</gene>
<reference evidence="2" key="1">
    <citation type="journal article" date="2011" name="Nat. Genet.">
        <title>The Arabidopsis lyrata genome sequence and the basis of rapid genome size change.</title>
        <authorList>
            <person name="Hu T.T."/>
            <person name="Pattyn P."/>
            <person name="Bakker E.G."/>
            <person name="Cao J."/>
            <person name="Cheng J.-F."/>
            <person name="Clark R.M."/>
            <person name="Fahlgren N."/>
            <person name="Fawcett J.A."/>
            <person name="Grimwood J."/>
            <person name="Gundlach H."/>
            <person name="Haberer G."/>
            <person name="Hollister J.D."/>
            <person name="Ossowski S."/>
            <person name="Ottilar R.P."/>
            <person name="Salamov A.A."/>
            <person name="Schneeberger K."/>
            <person name="Spannagl M."/>
            <person name="Wang X."/>
            <person name="Yang L."/>
            <person name="Nasrallah M.E."/>
            <person name="Bergelson J."/>
            <person name="Carrington J.C."/>
            <person name="Gaut B.S."/>
            <person name="Schmutz J."/>
            <person name="Mayer K.F.X."/>
            <person name="Van de Peer Y."/>
            <person name="Grigoriev I.V."/>
            <person name="Nordborg M."/>
            <person name="Weigel D."/>
            <person name="Guo Y.-L."/>
        </authorList>
    </citation>
    <scope>NUCLEOTIDE SEQUENCE [LARGE SCALE GENOMIC DNA]</scope>
    <source>
        <strain evidence="2">cv. MN47</strain>
    </source>
</reference>
<evidence type="ECO:0000313" key="2">
    <source>
        <dbReference type="Proteomes" id="UP000008694"/>
    </source>
</evidence>
<dbReference type="Gene3D" id="1.10.510.10">
    <property type="entry name" value="Transferase(Phosphotransferase) domain 1"/>
    <property type="match status" value="1"/>
</dbReference>
<dbReference type="EMBL" id="GL348713">
    <property type="protein sequence ID" value="EFH68037.1"/>
    <property type="molecule type" value="Genomic_DNA"/>
</dbReference>
<dbReference type="Proteomes" id="UP000008694">
    <property type="component" value="Unassembled WGS sequence"/>
</dbReference>
<protein>
    <recommendedName>
        <fullName evidence="3">Protein kinase domain-containing protein</fullName>
    </recommendedName>
</protein>
<dbReference type="Gramene" id="scaffold_105233.1">
    <property type="protein sequence ID" value="scaffold_105233.1"/>
    <property type="gene ID" value="scaffold_105233.1"/>
</dbReference>
<evidence type="ECO:0008006" key="3">
    <source>
        <dbReference type="Google" id="ProtNLM"/>
    </source>
</evidence>
<organism evidence="2">
    <name type="scientific">Arabidopsis lyrata subsp. lyrata</name>
    <name type="common">Lyre-leaved rock-cress</name>
    <dbReference type="NCBI Taxonomy" id="81972"/>
    <lineage>
        <taxon>Eukaryota</taxon>
        <taxon>Viridiplantae</taxon>
        <taxon>Streptophyta</taxon>
        <taxon>Embryophyta</taxon>
        <taxon>Tracheophyta</taxon>
        <taxon>Spermatophyta</taxon>
        <taxon>Magnoliopsida</taxon>
        <taxon>eudicotyledons</taxon>
        <taxon>Gunneridae</taxon>
        <taxon>Pentapetalae</taxon>
        <taxon>rosids</taxon>
        <taxon>malvids</taxon>
        <taxon>Brassicales</taxon>
        <taxon>Brassicaceae</taxon>
        <taxon>Camelineae</taxon>
        <taxon>Arabidopsis</taxon>
    </lineage>
</organism>